<accession>A0A165DWK5</accession>
<proteinExistence type="predicted"/>
<dbReference type="GO" id="GO:0004113">
    <property type="term" value="F:2',3'-cyclic-nucleotide 3'-phosphodiesterase activity"/>
    <property type="evidence" value="ECO:0007669"/>
    <property type="project" value="TreeGrafter"/>
</dbReference>
<evidence type="ECO:0000313" key="2">
    <source>
        <dbReference type="Proteomes" id="UP000077266"/>
    </source>
</evidence>
<dbReference type="InterPro" id="IPR009097">
    <property type="entry name" value="Cyclic_Pdiesterase"/>
</dbReference>
<dbReference type="Proteomes" id="UP000077266">
    <property type="component" value="Unassembled WGS sequence"/>
</dbReference>
<dbReference type="EMBL" id="KV426185">
    <property type="protein sequence ID" value="KZV85525.1"/>
    <property type="molecule type" value="Genomic_DNA"/>
</dbReference>
<organism evidence="1 2">
    <name type="scientific">Exidia glandulosa HHB12029</name>
    <dbReference type="NCBI Taxonomy" id="1314781"/>
    <lineage>
        <taxon>Eukaryota</taxon>
        <taxon>Fungi</taxon>
        <taxon>Dikarya</taxon>
        <taxon>Basidiomycota</taxon>
        <taxon>Agaricomycotina</taxon>
        <taxon>Agaricomycetes</taxon>
        <taxon>Auriculariales</taxon>
        <taxon>Exidiaceae</taxon>
        <taxon>Exidia</taxon>
    </lineage>
</organism>
<keyword evidence="2" id="KW-1185">Reference proteome</keyword>
<dbReference type="SUPFAM" id="SSF55144">
    <property type="entry name" value="LigT-like"/>
    <property type="match status" value="1"/>
</dbReference>
<dbReference type="PANTHER" id="PTHR28141:SF1">
    <property type="entry name" value="2',3'-CYCLIC-NUCLEOTIDE 3'-PHOSPHODIESTERASE"/>
    <property type="match status" value="1"/>
</dbReference>
<dbReference type="Pfam" id="PF07823">
    <property type="entry name" value="CPDase"/>
    <property type="match status" value="1"/>
</dbReference>
<evidence type="ECO:0000313" key="1">
    <source>
        <dbReference type="EMBL" id="KZV85525.1"/>
    </source>
</evidence>
<dbReference type="GO" id="GO:0009187">
    <property type="term" value="P:cyclic nucleotide metabolic process"/>
    <property type="evidence" value="ECO:0007669"/>
    <property type="project" value="TreeGrafter"/>
</dbReference>
<dbReference type="Gene3D" id="3.90.1140.10">
    <property type="entry name" value="Cyclic phosphodiesterase"/>
    <property type="match status" value="1"/>
</dbReference>
<protein>
    <submittedName>
        <fullName evidence="1">LigT-like protein</fullName>
    </submittedName>
</protein>
<dbReference type="AlphaFoldDB" id="A0A165DWK5"/>
<name>A0A165DWK5_EXIGL</name>
<dbReference type="OrthoDB" id="514292at2759"/>
<reference evidence="1 2" key="1">
    <citation type="journal article" date="2016" name="Mol. Biol. Evol.">
        <title>Comparative Genomics of Early-Diverging Mushroom-Forming Fungi Provides Insights into the Origins of Lignocellulose Decay Capabilities.</title>
        <authorList>
            <person name="Nagy L.G."/>
            <person name="Riley R."/>
            <person name="Tritt A."/>
            <person name="Adam C."/>
            <person name="Daum C."/>
            <person name="Floudas D."/>
            <person name="Sun H."/>
            <person name="Yadav J.S."/>
            <person name="Pangilinan J."/>
            <person name="Larsson K.H."/>
            <person name="Matsuura K."/>
            <person name="Barry K."/>
            <person name="Labutti K."/>
            <person name="Kuo R."/>
            <person name="Ohm R.A."/>
            <person name="Bhattacharya S.S."/>
            <person name="Shirouzu T."/>
            <person name="Yoshinaga Y."/>
            <person name="Martin F.M."/>
            <person name="Grigoriev I.V."/>
            <person name="Hibbett D.S."/>
        </authorList>
    </citation>
    <scope>NUCLEOTIDE SEQUENCE [LARGE SCALE GENOMIC DNA]</scope>
    <source>
        <strain evidence="1 2">HHB12029</strain>
    </source>
</reference>
<gene>
    <name evidence="1" type="ORF">EXIGLDRAFT_841408</name>
</gene>
<dbReference type="InParanoid" id="A0A165DWK5"/>
<dbReference type="STRING" id="1314781.A0A165DWK5"/>
<dbReference type="InterPro" id="IPR012386">
    <property type="entry name" value="Cyclic-nucl_3Pdiesterase"/>
</dbReference>
<dbReference type="PANTHER" id="PTHR28141">
    <property type="entry name" value="2',3'-CYCLIC-NUCLEOTIDE 3'-PHOSPHODIESTERASE"/>
    <property type="match status" value="1"/>
</dbReference>
<sequence>MGISLWLVPGTIDGVARMQGIITELSERHNSPIFAPHITLCTVPSDTPVEKLKEAATNLPAIELVRFDAVETGETFYQSVFVAIHPSDELRALQSTVFERLGLENVKMPNFPHLSMYYGDDAAKKKGIWDRLHADGIVQRCEAGGVTVDSTEGFPINEVWITRCDGPVADWQVLARVPLE</sequence>